<feature type="compositionally biased region" description="Polar residues" evidence="1">
    <location>
        <begin position="82"/>
        <end position="103"/>
    </location>
</feature>
<proteinExistence type="predicted"/>
<accession>A0A5M8PVC3</accession>
<feature type="compositionally biased region" description="Polar residues" evidence="1">
    <location>
        <begin position="22"/>
        <end position="54"/>
    </location>
</feature>
<dbReference type="EMBL" id="VXIT01000005">
    <property type="protein sequence ID" value="KAA6412633.1"/>
    <property type="molecule type" value="Genomic_DNA"/>
</dbReference>
<dbReference type="AlphaFoldDB" id="A0A5M8PVC3"/>
<name>A0A5M8PVC3_9LECA</name>
<organism evidence="2 3">
    <name type="scientific">Lasallia pustulata</name>
    <dbReference type="NCBI Taxonomy" id="136370"/>
    <lineage>
        <taxon>Eukaryota</taxon>
        <taxon>Fungi</taxon>
        <taxon>Dikarya</taxon>
        <taxon>Ascomycota</taxon>
        <taxon>Pezizomycotina</taxon>
        <taxon>Lecanoromycetes</taxon>
        <taxon>OSLEUM clade</taxon>
        <taxon>Umbilicariomycetidae</taxon>
        <taxon>Umbilicariales</taxon>
        <taxon>Umbilicariaceae</taxon>
        <taxon>Lasallia</taxon>
    </lineage>
</organism>
<evidence type="ECO:0000256" key="1">
    <source>
        <dbReference type="SAM" id="MobiDB-lite"/>
    </source>
</evidence>
<protein>
    <submittedName>
        <fullName evidence="2">Uncharacterized protein</fullName>
    </submittedName>
</protein>
<reference evidence="2 3" key="1">
    <citation type="submission" date="2019-09" db="EMBL/GenBank/DDBJ databases">
        <title>The hologenome of the rock-dwelling lichen Lasallia pustulata.</title>
        <authorList>
            <person name="Greshake Tzovaras B."/>
            <person name="Segers F."/>
            <person name="Bicker A."/>
            <person name="Dal Grande F."/>
            <person name="Otte J."/>
            <person name="Hankeln T."/>
            <person name="Schmitt I."/>
            <person name="Ebersberger I."/>
        </authorList>
    </citation>
    <scope>NUCLEOTIDE SEQUENCE [LARGE SCALE GENOMIC DNA]</scope>
    <source>
        <strain evidence="2">A1-1</strain>
    </source>
</reference>
<feature type="compositionally biased region" description="Polar residues" evidence="1">
    <location>
        <begin position="168"/>
        <end position="178"/>
    </location>
</feature>
<evidence type="ECO:0000313" key="3">
    <source>
        <dbReference type="Proteomes" id="UP000324767"/>
    </source>
</evidence>
<feature type="region of interest" description="Disordered" evidence="1">
    <location>
        <begin position="1"/>
        <end position="223"/>
    </location>
</feature>
<dbReference type="Proteomes" id="UP000324767">
    <property type="component" value="Unassembled WGS sequence"/>
</dbReference>
<feature type="compositionally biased region" description="Polar residues" evidence="1">
    <location>
        <begin position="62"/>
        <end position="72"/>
    </location>
</feature>
<gene>
    <name evidence="2" type="ORF">FRX48_03625</name>
</gene>
<evidence type="ECO:0000313" key="2">
    <source>
        <dbReference type="EMBL" id="KAA6412633.1"/>
    </source>
</evidence>
<comment type="caution">
    <text evidence="2">The sequence shown here is derived from an EMBL/GenBank/DDBJ whole genome shotgun (WGS) entry which is preliminary data.</text>
</comment>
<feature type="compositionally biased region" description="Acidic residues" evidence="1">
    <location>
        <begin position="209"/>
        <end position="223"/>
    </location>
</feature>
<feature type="compositionally biased region" description="Basic residues" evidence="1">
    <location>
        <begin position="127"/>
        <end position="144"/>
    </location>
</feature>
<sequence>MAVPRRITRGAAKATREVESAGQATTKAESSTPSRTARNNPRKITSNAGKSSRSGPVLPRGNKQSKSAGNRTSLKRKRSGSAAGTSSKVAKTRNLGATKSSKINRQRPRDIGEGLQGESKGNGKSTNSKRKSTNSKGKNLKHRNSGPAAGGPSKDVERILRRWPWNGTRDSQQGSQDAAPSDDNRTRTSSQNAASSDDDRTGTSSEDAAPSDDDLTGSSSEDDAPIFANDALIMKWIDDNHVLHEGAEMDDHAPRVRELIGTWRWIWRTGHGHIRAADGFGGIAFRMADHASTFTHEAIYARMRYDPQLNQSETRWFSREVTRIPGAMEIMFEFDNGRRVPVRLRFTVQPGQRSSDFTAEYAHRHLLCVKYIDPEEGEVELFALAMLERNRVDGPRGFPAEEEASDDYGYERAPLGLLGEFGLGFRGSDDQNWQQWLGWKGVQRGWYQELRGWTFW</sequence>